<evidence type="ECO:0000256" key="2">
    <source>
        <dbReference type="SAM" id="MobiDB-lite"/>
    </source>
</evidence>
<dbReference type="Proteomes" id="UP000265703">
    <property type="component" value="Unassembled WGS sequence"/>
</dbReference>
<gene>
    <name evidence="3" type="ORF">C1645_813896</name>
</gene>
<accession>A0A397THH1</accession>
<comment type="caution">
    <text evidence="3">The sequence shown here is derived from an EMBL/GenBank/DDBJ whole genome shotgun (WGS) entry which is preliminary data.</text>
</comment>
<organism evidence="3 4">
    <name type="scientific">Glomus cerebriforme</name>
    <dbReference type="NCBI Taxonomy" id="658196"/>
    <lineage>
        <taxon>Eukaryota</taxon>
        <taxon>Fungi</taxon>
        <taxon>Fungi incertae sedis</taxon>
        <taxon>Mucoromycota</taxon>
        <taxon>Glomeromycotina</taxon>
        <taxon>Glomeromycetes</taxon>
        <taxon>Glomerales</taxon>
        <taxon>Glomeraceae</taxon>
        <taxon>Glomus</taxon>
    </lineage>
</organism>
<evidence type="ECO:0000313" key="3">
    <source>
        <dbReference type="EMBL" id="RIA97498.1"/>
    </source>
</evidence>
<dbReference type="AlphaFoldDB" id="A0A397THH1"/>
<sequence>MTSITSKNKKKFLLASNADINTNVKLHVTICPKSTTLEQNNLPIEITSEPTLTHKETIIELSNDLTEPTKDVLDMETTLAEPQKIEVSMPPIKGTKRKKQVLKKEVKSNDDGTKWTDSEIKILLEFWKENLEEWNRRNKVGKLCETYLQKKKKANSTGEGSVEWIWFSQMEEILSQSKAINPDYITDSTSDSPPTSDSENSNNKENYKADELQKKKRKSTGIEDISWVIATIGESRDRFYEKKLDLEEHESQKKFELEKKKLIQQYELEKSKLEIERLRAENEKFKLELEMLKLRKNNDYITK</sequence>
<feature type="region of interest" description="Disordered" evidence="2">
    <location>
        <begin position="182"/>
        <end position="213"/>
    </location>
</feature>
<feature type="coiled-coil region" evidence="1">
    <location>
        <begin position="263"/>
        <end position="297"/>
    </location>
</feature>
<proteinExistence type="predicted"/>
<keyword evidence="4" id="KW-1185">Reference proteome</keyword>
<dbReference type="OrthoDB" id="6346437at2759"/>
<protein>
    <submittedName>
        <fullName evidence="3">Uncharacterized protein</fullName>
    </submittedName>
</protein>
<dbReference type="EMBL" id="QKYT01000028">
    <property type="protein sequence ID" value="RIA97498.1"/>
    <property type="molecule type" value="Genomic_DNA"/>
</dbReference>
<reference evidence="3 4" key="1">
    <citation type="submission" date="2018-06" db="EMBL/GenBank/DDBJ databases">
        <title>Comparative genomics reveals the genomic features of Rhizophagus irregularis, R. cerebriforme, R. diaphanum and Gigaspora rosea, and their symbiotic lifestyle signature.</title>
        <authorList>
            <person name="Morin E."/>
            <person name="San Clemente H."/>
            <person name="Chen E.C.H."/>
            <person name="De La Providencia I."/>
            <person name="Hainaut M."/>
            <person name="Kuo A."/>
            <person name="Kohler A."/>
            <person name="Murat C."/>
            <person name="Tang N."/>
            <person name="Roy S."/>
            <person name="Loubradou J."/>
            <person name="Henrissat B."/>
            <person name="Grigoriev I.V."/>
            <person name="Corradi N."/>
            <person name="Roux C."/>
            <person name="Martin F.M."/>
        </authorList>
    </citation>
    <scope>NUCLEOTIDE SEQUENCE [LARGE SCALE GENOMIC DNA]</scope>
    <source>
        <strain evidence="3 4">DAOM 227022</strain>
    </source>
</reference>
<evidence type="ECO:0000256" key="1">
    <source>
        <dbReference type="SAM" id="Coils"/>
    </source>
</evidence>
<feature type="compositionally biased region" description="Low complexity" evidence="2">
    <location>
        <begin position="186"/>
        <end position="203"/>
    </location>
</feature>
<keyword evidence="1" id="KW-0175">Coiled coil</keyword>
<evidence type="ECO:0000313" key="4">
    <source>
        <dbReference type="Proteomes" id="UP000265703"/>
    </source>
</evidence>
<name>A0A397THH1_9GLOM</name>